<dbReference type="EMBL" id="SRZB01000032">
    <property type="protein sequence ID" value="TGX97440.1"/>
    <property type="molecule type" value="Genomic_DNA"/>
</dbReference>
<proteinExistence type="predicted"/>
<keyword evidence="1" id="KW-0378">Hydrolase</keyword>
<comment type="caution">
    <text evidence="1">The sequence shown here is derived from an EMBL/GenBank/DDBJ whole genome shotgun (WGS) entry which is preliminary data.</text>
</comment>
<keyword evidence="1" id="KW-0255">Endonuclease</keyword>
<evidence type="ECO:0000313" key="1">
    <source>
        <dbReference type="EMBL" id="TGX97440.1"/>
    </source>
</evidence>
<sequence length="368" mass="41449">MKSEWTKKKLSDIADFNPRETIKKGAIAKKIPMDVLRPFYRDIPYYVEECFSGGTKFRNGDTIMARITPCLENGKTAQVSILNDGEVGFGSTEYIVFRAKEGIADKDYLYYLVCSPEVREPAIKSMVGSSGRQRVQTDVVKNLEIDVPPLVEQEKIGSFLKAFDDKIALNDRINKNLLEQAQAIYTKMFITDADSLWPEGKLSDLIEVCYGKDHKKLHDGDIPVYGSGGIMRHVDRALYEQESVLVPRKGTLNNVMYVNEPFWSVDTMFFTKMKRQNVAKFVFHFLKGKDLASMNAGSAVPSMTTKILNAIPLQIPDDQTLSTFEAQVSPFYQTASYNNKESENLAAIRDSLLPKLMSGEIDVSDIDL</sequence>
<gene>
    <name evidence="1" type="ORF">E5357_12620</name>
</gene>
<reference evidence="1" key="1">
    <citation type="submission" date="2019-04" db="EMBL/GenBank/DDBJ databases">
        <title>Microbes associate with the intestines of laboratory mice.</title>
        <authorList>
            <person name="Navarre W."/>
            <person name="Wong E."/>
            <person name="Huang K."/>
            <person name="Tropini C."/>
            <person name="Ng K."/>
            <person name="Yu B."/>
        </authorList>
    </citation>
    <scope>NUCLEOTIDE SEQUENCE</scope>
    <source>
        <strain evidence="1">NM72_1-8</strain>
    </source>
</reference>
<accession>A0AC61QWR0</accession>
<keyword evidence="2" id="KW-1185">Reference proteome</keyword>
<keyword evidence="1" id="KW-0540">Nuclease</keyword>
<name>A0AC61QWR0_9FIRM</name>
<evidence type="ECO:0000313" key="2">
    <source>
        <dbReference type="Proteomes" id="UP000307720"/>
    </source>
</evidence>
<organism evidence="1 2">
    <name type="scientific">Hominisplanchenecus murintestinalis</name>
    <dbReference type="NCBI Taxonomy" id="2941517"/>
    <lineage>
        <taxon>Bacteria</taxon>
        <taxon>Bacillati</taxon>
        <taxon>Bacillota</taxon>
        <taxon>Clostridia</taxon>
        <taxon>Lachnospirales</taxon>
        <taxon>Lachnospiraceae</taxon>
        <taxon>Hominisplanchenecus</taxon>
    </lineage>
</organism>
<protein>
    <submittedName>
        <fullName evidence="1">Restriction endonuclease subunit S</fullName>
    </submittedName>
</protein>
<dbReference type="Proteomes" id="UP000307720">
    <property type="component" value="Unassembled WGS sequence"/>
</dbReference>